<gene>
    <name evidence="1" type="ORF">PsB1_2216</name>
</gene>
<name>A0ABQ4PYB8_9PROT</name>
<dbReference type="EMBL" id="BPFZ01000018">
    <property type="protein sequence ID" value="GIU68062.1"/>
    <property type="molecule type" value="Genomic_DNA"/>
</dbReference>
<evidence type="ECO:0000313" key="1">
    <source>
        <dbReference type="EMBL" id="GIU68062.1"/>
    </source>
</evidence>
<accession>A0ABQ4PYB8</accession>
<dbReference type="RefSeq" id="WP_284361622.1">
    <property type="nucleotide sequence ID" value="NZ_BPFZ01000018.1"/>
</dbReference>
<comment type="caution">
    <text evidence="1">The sequence shown here is derived from an EMBL/GenBank/DDBJ whole genome shotgun (WGS) entry which is preliminary data.</text>
</comment>
<organism evidence="1 2">
    <name type="scientific">Candidatus Phycosocius spiralis</name>
    <dbReference type="NCBI Taxonomy" id="2815099"/>
    <lineage>
        <taxon>Bacteria</taxon>
        <taxon>Pseudomonadati</taxon>
        <taxon>Pseudomonadota</taxon>
        <taxon>Alphaproteobacteria</taxon>
        <taxon>Caulobacterales</taxon>
        <taxon>Caulobacterales incertae sedis</taxon>
        <taxon>Candidatus Phycosocius</taxon>
    </lineage>
</organism>
<reference evidence="1" key="2">
    <citation type="journal article" date="2023" name="ISME Commun">
        <title>Characterization of a bloom-associated alphaproteobacterial lineage, 'Candidatus Phycosocius': insights into freshwater algal-bacterial interactions.</title>
        <authorList>
            <person name="Tanabe Y."/>
            <person name="Yamaguchi H."/>
            <person name="Yoshida M."/>
            <person name="Kai A."/>
            <person name="Okazaki Y."/>
        </authorList>
    </citation>
    <scope>NUCLEOTIDE SEQUENCE</scope>
    <source>
        <strain evidence="1">BOTRYCO-1</strain>
    </source>
</reference>
<keyword evidence="2" id="KW-1185">Reference proteome</keyword>
<protein>
    <recommendedName>
        <fullName evidence="3">Flagella basal body P-ring formation protein FlgA C-terminal domain-containing protein</fullName>
    </recommendedName>
</protein>
<evidence type="ECO:0008006" key="3">
    <source>
        <dbReference type="Google" id="ProtNLM"/>
    </source>
</evidence>
<sequence>MLHLVMLAMMAGVVVDHNGCVAAKRRIEVFEAIWKEDLVVSPCPRDKVSAVLWERNRHVLMARQAIAKGTLLGRISSRPKPIAVEGDRLNMIVRFGPIAIERPVTVLTASRHGSPILVRSIDGKVFSANFEDLTDKRAVP</sequence>
<evidence type="ECO:0000313" key="2">
    <source>
        <dbReference type="Proteomes" id="UP001161064"/>
    </source>
</evidence>
<dbReference type="Proteomes" id="UP001161064">
    <property type="component" value="Unassembled WGS sequence"/>
</dbReference>
<proteinExistence type="predicted"/>
<reference evidence="1" key="1">
    <citation type="submission" date="2021-05" db="EMBL/GenBank/DDBJ databases">
        <authorList>
            <person name="Tanabe Y."/>
        </authorList>
    </citation>
    <scope>NUCLEOTIDE SEQUENCE</scope>
    <source>
        <strain evidence="1">BOTRYCO-1</strain>
    </source>
</reference>